<sequence>MRILALPAALLVALPAAAQAQLPPEHPAEHPPEHPVAPADGAVHAGEPPLSQQLRDPAMQESLAATVAVLGEVLLDLPLAPIVEPMAEAAGRDPASVDPDLTLRKMRPEAGEIPARAAQELPRALDRAAAMAGTVETVRPILADMAGRLMEALEEARRGGR</sequence>
<keyword evidence="4" id="KW-1185">Reference proteome</keyword>
<feature type="region of interest" description="Disordered" evidence="1">
    <location>
        <begin position="23"/>
        <end position="50"/>
    </location>
</feature>
<keyword evidence="2" id="KW-0732">Signal</keyword>
<evidence type="ECO:0000313" key="3">
    <source>
        <dbReference type="EMBL" id="MXO69422.1"/>
    </source>
</evidence>
<comment type="caution">
    <text evidence="3">The sequence shown here is derived from an EMBL/GenBank/DDBJ whole genome shotgun (WGS) entry which is preliminary data.</text>
</comment>
<name>A0ABW9V138_9SPHN</name>
<dbReference type="RefSeq" id="WP_160734045.1">
    <property type="nucleotide sequence ID" value="NZ_WTYO01000005.1"/>
</dbReference>
<evidence type="ECO:0000256" key="1">
    <source>
        <dbReference type="SAM" id="MobiDB-lite"/>
    </source>
</evidence>
<gene>
    <name evidence="3" type="ORF">GRI72_11365</name>
</gene>
<organism evidence="3 4">
    <name type="scientific">Pelagerythrobacter marinus</name>
    <dbReference type="NCBI Taxonomy" id="538382"/>
    <lineage>
        <taxon>Bacteria</taxon>
        <taxon>Pseudomonadati</taxon>
        <taxon>Pseudomonadota</taxon>
        <taxon>Alphaproteobacteria</taxon>
        <taxon>Sphingomonadales</taxon>
        <taxon>Erythrobacteraceae</taxon>
        <taxon>Pelagerythrobacter</taxon>
    </lineage>
</organism>
<protein>
    <submittedName>
        <fullName evidence="3">Uncharacterized protein</fullName>
    </submittedName>
</protein>
<reference evidence="3 4" key="1">
    <citation type="submission" date="2019-12" db="EMBL/GenBank/DDBJ databases">
        <title>Genomic-based taxomic classification of the family Erythrobacteraceae.</title>
        <authorList>
            <person name="Xu L."/>
        </authorList>
    </citation>
    <scope>NUCLEOTIDE SEQUENCE [LARGE SCALE GENOMIC DNA]</scope>
    <source>
        <strain evidence="3 4">H32</strain>
    </source>
</reference>
<feature type="signal peptide" evidence="2">
    <location>
        <begin position="1"/>
        <end position="20"/>
    </location>
</feature>
<accession>A0ABW9V138</accession>
<feature type="chain" id="PRO_5045853379" evidence="2">
    <location>
        <begin position="21"/>
        <end position="161"/>
    </location>
</feature>
<proteinExistence type="predicted"/>
<dbReference type="Proteomes" id="UP000444401">
    <property type="component" value="Unassembled WGS sequence"/>
</dbReference>
<dbReference type="EMBL" id="WTYO01000005">
    <property type="protein sequence ID" value="MXO69422.1"/>
    <property type="molecule type" value="Genomic_DNA"/>
</dbReference>
<evidence type="ECO:0000313" key="4">
    <source>
        <dbReference type="Proteomes" id="UP000444401"/>
    </source>
</evidence>
<evidence type="ECO:0000256" key="2">
    <source>
        <dbReference type="SAM" id="SignalP"/>
    </source>
</evidence>